<evidence type="ECO:0000259" key="2">
    <source>
        <dbReference type="Pfam" id="PF23844"/>
    </source>
</evidence>
<feature type="domain" description="Non-contractile tail sheath N-terminal" evidence="2">
    <location>
        <begin position="17"/>
        <end position="206"/>
    </location>
</feature>
<dbReference type="InterPro" id="IPR011740">
    <property type="entry name" value="DUF2460"/>
</dbReference>
<dbReference type="RefSeq" id="WP_344695086.1">
    <property type="nucleotide sequence ID" value="NZ_BAABBR010000001.1"/>
</dbReference>
<dbReference type="Pfam" id="PF09343">
    <property type="entry name" value="DUF2460"/>
    <property type="match status" value="1"/>
</dbReference>
<comment type="caution">
    <text evidence="4">The sequence shown here is derived from an EMBL/GenBank/DDBJ whole genome shotgun (WGS) entry which is preliminary data.</text>
</comment>
<dbReference type="InterPro" id="IPR057102">
    <property type="entry name" value="NCTSP_N"/>
</dbReference>
<feature type="domain" description="Non-contractile tail sheath TIM barrel" evidence="3">
    <location>
        <begin position="212"/>
        <end position="548"/>
    </location>
</feature>
<organism evidence="4 5">
    <name type="scientific">Sphingomonas rosea</name>
    <dbReference type="NCBI Taxonomy" id="335605"/>
    <lineage>
        <taxon>Bacteria</taxon>
        <taxon>Pseudomonadati</taxon>
        <taxon>Pseudomonadota</taxon>
        <taxon>Alphaproteobacteria</taxon>
        <taxon>Sphingomonadales</taxon>
        <taxon>Sphingomonadaceae</taxon>
        <taxon>Sphingomonas</taxon>
    </lineage>
</organism>
<name>A0ABP7TJ09_9SPHN</name>
<dbReference type="EMBL" id="BAABBR010000001">
    <property type="protein sequence ID" value="GAA4026905.1"/>
    <property type="molecule type" value="Genomic_DNA"/>
</dbReference>
<evidence type="ECO:0000259" key="3">
    <source>
        <dbReference type="Pfam" id="PF23845"/>
    </source>
</evidence>
<evidence type="ECO:0000259" key="1">
    <source>
        <dbReference type="Pfam" id="PF09343"/>
    </source>
</evidence>
<proteinExistence type="predicted"/>
<protein>
    <recommendedName>
        <fullName evidence="6">TIGR02217 family protein</fullName>
    </recommendedName>
</protein>
<dbReference type="InterPro" id="IPR057122">
    <property type="entry name" value="TIM-barrel_NCTSP"/>
</dbReference>
<evidence type="ECO:0000313" key="5">
    <source>
        <dbReference type="Proteomes" id="UP001424459"/>
    </source>
</evidence>
<evidence type="ECO:0000313" key="4">
    <source>
        <dbReference type="EMBL" id="GAA4026905.1"/>
    </source>
</evidence>
<dbReference type="NCBIfam" id="TIGR02217">
    <property type="entry name" value="chp_TIGR02217"/>
    <property type="match status" value="1"/>
</dbReference>
<gene>
    <name evidence="4" type="ORF">GCM10022281_01910</name>
</gene>
<dbReference type="Pfam" id="PF23844">
    <property type="entry name" value="NCTSP_N"/>
    <property type="match status" value="1"/>
</dbReference>
<reference evidence="5" key="1">
    <citation type="journal article" date="2019" name="Int. J. Syst. Evol. Microbiol.">
        <title>The Global Catalogue of Microorganisms (GCM) 10K type strain sequencing project: providing services to taxonomists for standard genome sequencing and annotation.</title>
        <authorList>
            <consortium name="The Broad Institute Genomics Platform"/>
            <consortium name="The Broad Institute Genome Sequencing Center for Infectious Disease"/>
            <person name="Wu L."/>
            <person name="Ma J."/>
        </authorList>
    </citation>
    <scope>NUCLEOTIDE SEQUENCE [LARGE SCALE GENOMIC DNA]</scope>
    <source>
        <strain evidence="5">JCM 17564</strain>
    </source>
</reference>
<evidence type="ECO:0008006" key="6">
    <source>
        <dbReference type="Google" id="ProtNLM"/>
    </source>
</evidence>
<accession>A0ABP7TJ09</accession>
<feature type="domain" description="DUF2460" evidence="1">
    <location>
        <begin position="564"/>
        <end position="761"/>
    </location>
</feature>
<sequence length="763" mass="83702">MRYWLTRADPGLRQSSVKRFDPSHWTIDFPRGSMASVVSVPQAPELKITATFATRGDLIGLIYRSSEDDLHIGHQRELNRDYSRCTLSFRWRSQGVIPLDQANGPTLTIEGRDADGQARSWFVRLWNYATGTPTDAQVVLPFGELRSGYQPSSGESVHVADIDRMFISLVPPEYVSGSAQRFAAPIQAEIELSDFACTGSGSTIAINDTFVPEHQVRICTAYDDCYHLTPERVIDGIERLGYRAIINHYVGMSHYPSLTGAGLIDPGIPICEPARRWHESFAAIAKQRGYEIIWSLSFELLDQWCPESWKQRDVDGLPALTAYQPPSTLVSPAVPDSITYLGSVASAFVGIGVEAGLTPMVQVGEPWWWVKPSGKICIYDPAASGHWSAHEPIGDVAGALTAAQKLVLDEAGEVLAFATRRIVEAVRAIHADAKSHLLAYLPGVWRSDAKEISRANLPLAWAKPAFDILQLEDYEWVTQGRVIGRQKARAQVFARLGYGTDEAHYLAGFASSAMPSADWSAIVSAVDEARDARLAQVFVWALPQVFRDNITLFEGDPDVNTFEDVDFPLELGLKAEVCACFSTTVSTSTAGFEQRNVNWSQSRLRFDVGPGVRSVGDLQTLLRFFRAMRGNATAFRFRDPLDHSTTADNAAPLATDVTIGIGDGSSLNFPLSILYGSGELRRITRPVAASLRIAIDGSETGAWSLLDKGIIEFEQPPTAGALITAGFLFDVPVRFEQEQLAVSQTTHLAGEAKAIPLIEVREA</sequence>
<dbReference type="Pfam" id="PF23845">
    <property type="entry name" value="TIM-barrel_NCTSP"/>
    <property type="match status" value="1"/>
</dbReference>
<dbReference type="Proteomes" id="UP001424459">
    <property type="component" value="Unassembled WGS sequence"/>
</dbReference>
<keyword evidence="5" id="KW-1185">Reference proteome</keyword>